<dbReference type="AlphaFoldDB" id="A0A369J9P1"/>
<reference evidence="4 5" key="1">
    <citation type="submission" date="2018-04" db="EMBL/GenBank/DDBJ databases">
        <title>Whole genome sequencing of Hypsizygus marmoreus.</title>
        <authorList>
            <person name="Choi I.-G."/>
            <person name="Min B."/>
            <person name="Kim J.-G."/>
            <person name="Kim S."/>
            <person name="Oh Y.-L."/>
            <person name="Kong W.-S."/>
            <person name="Park H."/>
            <person name="Jeong J."/>
            <person name="Song E.-S."/>
        </authorList>
    </citation>
    <scope>NUCLEOTIDE SEQUENCE [LARGE SCALE GENOMIC DNA]</scope>
    <source>
        <strain evidence="4 5">51987-8</strain>
    </source>
</reference>
<evidence type="ECO:0000313" key="5">
    <source>
        <dbReference type="Proteomes" id="UP000076154"/>
    </source>
</evidence>
<dbReference type="SUPFAM" id="SSF54236">
    <property type="entry name" value="Ubiquitin-like"/>
    <property type="match status" value="1"/>
</dbReference>
<evidence type="ECO:0000313" key="4">
    <source>
        <dbReference type="EMBL" id="RDB15576.1"/>
    </source>
</evidence>
<dbReference type="InterPro" id="IPR029071">
    <property type="entry name" value="Ubiquitin-like_domsf"/>
</dbReference>
<gene>
    <name evidence="4" type="ORF">Hypma_004123</name>
    <name evidence="3" type="ORF">Hypma_016563</name>
</gene>
<accession>A0A369J9P1</accession>
<dbReference type="Gene3D" id="3.10.20.90">
    <property type="entry name" value="Phosphatidylinositol 3-kinase Catalytic Subunit, Chain A, domain 1"/>
    <property type="match status" value="1"/>
</dbReference>
<evidence type="ECO:0000256" key="1">
    <source>
        <dbReference type="SAM" id="MobiDB-lite"/>
    </source>
</evidence>
<dbReference type="InParanoid" id="A0A369J9P1"/>
<name>A0A369J9P1_HYPMA</name>
<dbReference type="Pfam" id="PF00789">
    <property type="entry name" value="UBX"/>
    <property type="match status" value="1"/>
</dbReference>
<evidence type="ECO:0000259" key="2">
    <source>
        <dbReference type="PROSITE" id="PS50033"/>
    </source>
</evidence>
<dbReference type="OrthoDB" id="1026733at2759"/>
<dbReference type="InterPro" id="IPR001012">
    <property type="entry name" value="UBX_dom"/>
</dbReference>
<organism evidence="4 5">
    <name type="scientific">Hypsizygus marmoreus</name>
    <name type="common">White beech mushroom</name>
    <name type="synonym">Agaricus marmoreus</name>
    <dbReference type="NCBI Taxonomy" id="39966"/>
    <lineage>
        <taxon>Eukaryota</taxon>
        <taxon>Fungi</taxon>
        <taxon>Dikarya</taxon>
        <taxon>Basidiomycota</taxon>
        <taxon>Agaricomycotina</taxon>
        <taxon>Agaricomycetes</taxon>
        <taxon>Agaricomycetidae</taxon>
        <taxon>Agaricales</taxon>
        <taxon>Tricholomatineae</taxon>
        <taxon>Lyophyllaceae</taxon>
        <taxon>Hypsizygus</taxon>
    </lineage>
</organism>
<proteinExistence type="predicted"/>
<dbReference type="PROSITE" id="PS50033">
    <property type="entry name" value="UBX"/>
    <property type="match status" value="1"/>
</dbReference>
<protein>
    <recommendedName>
        <fullName evidence="2">UBX domain-containing protein</fullName>
    </recommendedName>
</protein>
<dbReference type="STRING" id="39966.A0A369J9P1"/>
<comment type="caution">
    <text evidence="4">The sequence shown here is derived from an EMBL/GenBank/DDBJ whole genome shotgun (WGS) entry which is preliminary data.</text>
</comment>
<feature type="domain" description="UBX" evidence="2">
    <location>
        <begin position="53"/>
        <end position="149"/>
    </location>
</feature>
<dbReference type="EMBL" id="LUEZ02000151">
    <property type="protein sequence ID" value="RDB15576.1"/>
    <property type="molecule type" value="Genomic_DNA"/>
</dbReference>
<dbReference type="Proteomes" id="UP000076154">
    <property type="component" value="Unassembled WGS sequence"/>
</dbReference>
<dbReference type="EMBL" id="LUEZ02000096">
    <property type="protein sequence ID" value="RDB14772.1"/>
    <property type="molecule type" value="Genomic_DNA"/>
</dbReference>
<feature type="compositionally biased region" description="Basic and acidic residues" evidence="1">
    <location>
        <begin position="1"/>
        <end position="37"/>
    </location>
</feature>
<evidence type="ECO:0000313" key="3">
    <source>
        <dbReference type="EMBL" id="RDB14772.1"/>
    </source>
</evidence>
<feature type="region of interest" description="Disordered" evidence="1">
    <location>
        <begin position="1"/>
        <end position="38"/>
    </location>
</feature>
<sequence>MEEGQKERDRRRVGGRGGTEETDARIGEEEKRREKGGVEWSGSWRRVLAGKHEPAKGTRVAVRLPSGGRVIRVFDETKALTALYAFVNAQLVPAAFKPEDDPVNQPEGQHKEVEACLEEQIAGEMDGDWWGFQLATAYPRKEVPWQKSQ</sequence>
<keyword evidence="5" id="KW-1185">Reference proteome</keyword>